<name>A0A0Q1BFI0_9FLAO</name>
<feature type="binding site" evidence="8">
    <location>
        <begin position="26"/>
        <end position="31"/>
    </location>
    <ligand>
        <name>ATP</name>
        <dbReference type="ChEBI" id="CHEBI:30616"/>
    </ligand>
</feature>
<comment type="catalytic activity">
    <reaction evidence="7 8">
        <text>cytidine(34) in tRNA(Ile2) + L-lysine + ATP = lysidine(34) in tRNA(Ile2) + AMP + diphosphate + H(+)</text>
        <dbReference type="Rhea" id="RHEA:43744"/>
        <dbReference type="Rhea" id="RHEA-COMP:10625"/>
        <dbReference type="Rhea" id="RHEA-COMP:10670"/>
        <dbReference type="ChEBI" id="CHEBI:15378"/>
        <dbReference type="ChEBI" id="CHEBI:30616"/>
        <dbReference type="ChEBI" id="CHEBI:32551"/>
        <dbReference type="ChEBI" id="CHEBI:33019"/>
        <dbReference type="ChEBI" id="CHEBI:82748"/>
        <dbReference type="ChEBI" id="CHEBI:83665"/>
        <dbReference type="ChEBI" id="CHEBI:456215"/>
        <dbReference type="EC" id="6.3.4.19"/>
    </reaction>
</comment>
<dbReference type="STRING" id="346185.AAY42_02970"/>
<dbReference type="SUPFAM" id="SSF52402">
    <property type="entry name" value="Adenine nucleotide alpha hydrolases-like"/>
    <property type="match status" value="1"/>
</dbReference>
<evidence type="ECO:0000256" key="8">
    <source>
        <dbReference type="HAMAP-Rule" id="MF_01161"/>
    </source>
</evidence>
<dbReference type="AlphaFoldDB" id="A0A0Q1BFI0"/>
<dbReference type="PANTHER" id="PTHR43033">
    <property type="entry name" value="TRNA(ILE)-LYSIDINE SYNTHASE-RELATED"/>
    <property type="match status" value="1"/>
</dbReference>
<comment type="domain">
    <text evidence="8">The N-terminal region contains the highly conserved SGGXDS motif, predicted to be a P-loop motif involved in ATP binding.</text>
</comment>
<dbReference type="GO" id="GO:0005737">
    <property type="term" value="C:cytoplasm"/>
    <property type="evidence" value="ECO:0007669"/>
    <property type="project" value="UniProtKB-SubCell"/>
</dbReference>
<evidence type="ECO:0000313" key="10">
    <source>
        <dbReference type="EMBL" id="KQC28968.1"/>
    </source>
</evidence>
<evidence type="ECO:0000313" key="11">
    <source>
        <dbReference type="Proteomes" id="UP000050827"/>
    </source>
</evidence>
<evidence type="ECO:0000256" key="6">
    <source>
        <dbReference type="ARBA" id="ARBA00022840"/>
    </source>
</evidence>
<dbReference type="CDD" id="cd01992">
    <property type="entry name" value="TilS_N"/>
    <property type="match status" value="1"/>
</dbReference>
<dbReference type="SMART" id="SM00977">
    <property type="entry name" value="TilS_C"/>
    <property type="match status" value="1"/>
</dbReference>
<comment type="similarity">
    <text evidence="8">Belongs to the tRNA(Ile)-lysidine synthase family.</text>
</comment>
<evidence type="ECO:0000256" key="1">
    <source>
        <dbReference type="ARBA" id="ARBA00004496"/>
    </source>
</evidence>
<dbReference type="InterPro" id="IPR012796">
    <property type="entry name" value="Lysidine-tRNA-synth_C"/>
</dbReference>
<evidence type="ECO:0000256" key="7">
    <source>
        <dbReference type="ARBA" id="ARBA00048539"/>
    </source>
</evidence>
<dbReference type="EMBL" id="LCTZ01000002">
    <property type="protein sequence ID" value="KQC28968.1"/>
    <property type="molecule type" value="Genomic_DNA"/>
</dbReference>
<dbReference type="Pfam" id="PF01171">
    <property type="entry name" value="ATP_bind_3"/>
    <property type="match status" value="1"/>
</dbReference>
<evidence type="ECO:0000256" key="3">
    <source>
        <dbReference type="ARBA" id="ARBA00022598"/>
    </source>
</evidence>
<keyword evidence="11" id="KW-1185">Reference proteome</keyword>
<evidence type="ECO:0000256" key="4">
    <source>
        <dbReference type="ARBA" id="ARBA00022694"/>
    </source>
</evidence>
<dbReference type="PATRIC" id="fig|1547436.3.peg.622"/>
<dbReference type="GO" id="GO:0006400">
    <property type="term" value="P:tRNA modification"/>
    <property type="evidence" value="ECO:0007669"/>
    <property type="project" value="UniProtKB-UniRule"/>
</dbReference>
<dbReference type="Proteomes" id="UP000050827">
    <property type="component" value="Unassembled WGS sequence"/>
</dbReference>
<evidence type="ECO:0000256" key="5">
    <source>
        <dbReference type="ARBA" id="ARBA00022741"/>
    </source>
</evidence>
<dbReference type="OrthoDB" id="9807403at2"/>
<dbReference type="GO" id="GO:0032267">
    <property type="term" value="F:tRNA(Ile)-lysidine synthase activity"/>
    <property type="evidence" value="ECO:0007669"/>
    <property type="project" value="UniProtKB-EC"/>
</dbReference>
<sequence length="435" mass="50594">MLTQFIAHIKTGFPFLKEKRLLLACSGGVDSVVLAHLCIKLGLNITLAHCNFNLRGLESDENELFVRELAKQLNIAILVKSFHTKEYVQTHKGSVQMAARELRYQWFHEIMDAEGFDFVLTAHHADDSLETFVINLSRGTGIDGLSGIPAQNGRVFRPLLNFSRNEILEFAKAEHIKWREDSSNAENKYLRNKIRHEIVPKLKELHPTFLENFKKTQEHLIQTNALVQNHINELKEKLFVQEVGHYRIRIEDLAELHPIEPYLYQLFNEFGFTEWEDVKGLLTAMSGKKVESKTHSLIKDREHLLLSKKETKKKTVFVISEDDNHIINPVQLKIETVKTLQNPLQNVIYIDKEKLNYPLLLRNWEKGDYFYPFGMQGKKKLSKFFKDEKTDVLSKEKQWLLCSGNNIVWVVGKRLDERFKVDELTKSIIKITLSV</sequence>
<comment type="function">
    <text evidence="8">Ligates lysine onto the cytidine present at position 34 of the AUA codon-specific tRNA(Ile) that contains the anticodon CAU, in an ATP-dependent manner. Cytidine is converted to lysidine, thus changing the amino acid specificity of the tRNA from methionine to isoleucine.</text>
</comment>
<dbReference type="SUPFAM" id="SSF56037">
    <property type="entry name" value="PheT/TilS domain"/>
    <property type="match status" value="1"/>
</dbReference>
<feature type="domain" description="Lysidine-tRNA(Ile) synthetase C-terminal" evidence="9">
    <location>
        <begin position="359"/>
        <end position="431"/>
    </location>
</feature>
<proteinExistence type="inferred from homology"/>
<dbReference type="NCBIfam" id="TIGR02433">
    <property type="entry name" value="lysidine_TilS_C"/>
    <property type="match status" value="1"/>
</dbReference>
<protein>
    <recommendedName>
        <fullName evidence="8">tRNA(Ile)-lysidine synthase</fullName>
        <ecNumber evidence="8">6.3.4.19</ecNumber>
    </recommendedName>
    <alternativeName>
        <fullName evidence="8">tRNA(Ile)-2-lysyl-cytidine synthase</fullName>
    </alternativeName>
    <alternativeName>
        <fullName evidence="8">tRNA(Ile)-lysidine synthetase</fullName>
    </alternativeName>
</protein>
<dbReference type="NCBIfam" id="TIGR02432">
    <property type="entry name" value="lysidine_TilS_N"/>
    <property type="match status" value="1"/>
</dbReference>
<dbReference type="InterPro" id="IPR012795">
    <property type="entry name" value="tRNA_Ile_lys_synt_N"/>
</dbReference>
<keyword evidence="3 8" id="KW-0436">Ligase</keyword>
<dbReference type="HAMAP" id="MF_01161">
    <property type="entry name" value="tRNA_Ile_lys_synt"/>
    <property type="match status" value="1"/>
</dbReference>
<keyword evidence="5 8" id="KW-0547">Nucleotide-binding</keyword>
<dbReference type="RefSeq" id="WP_055392516.1">
    <property type="nucleotide sequence ID" value="NZ_LCTZ01000002.1"/>
</dbReference>
<evidence type="ECO:0000256" key="2">
    <source>
        <dbReference type="ARBA" id="ARBA00022490"/>
    </source>
</evidence>
<dbReference type="InterPro" id="IPR012094">
    <property type="entry name" value="tRNA_Ile_lys_synt"/>
</dbReference>
<gene>
    <name evidence="8" type="primary">tilS</name>
    <name evidence="10" type="ORF">AAY42_02970</name>
</gene>
<keyword evidence="6 8" id="KW-0067">ATP-binding</keyword>
<reference evidence="10 11" key="1">
    <citation type="submission" date="2015-04" db="EMBL/GenBank/DDBJ databases">
        <title>Complete genome of flavobacterium.</title>
        <authorList>
            <person name="Kwon Y.M."/>
            <person name="Kim S.-J."/>
        </authorList>
    </citation>
    <scope>NUCLEOTIDE SEQUENCE [LARGE SCALE GENOMIC DNA]</scope>
    <source>
        <strain evidence="10 11">DK169</strain>
    </source>
</reference>
<dbReference type="GO" id="GO:0005524">
    <property type="term" value="F:ATP binding"/>
    <property type="evidence" value="ECO:0007669"/>
    <property type="project" value="UniProtKB-UniRule"/>
</dbReference>
<dbReference type="Gene3D" id="3.40.50.620">
    <property type="entry name" value="HUPs"/>
    <property type="match status" value="1"/>
</dbReference>
<dbReference type="Pfam" id="PF11734">
    <property type="entry name" value="TilS_C"/>
    <property type="match status" value="1"/>
</dbReference>
<dbReference type="EC" id="6.3.4.19" evidence="8"/>
<evidence type="ECO:0000259" key="9">
    <source>
        <dbReference type="SMART" id="SM00977"/>
    </source>
</evidence>
<dbReference type="InterPro" id="IPR011063">
    <property type="entry name" value="TilS/TtcA_N"/>
</dbReference>
<dbReference type="PANTHER" id="PTHR43033:SF1">
    <property type="entry name" value="TRNA(ILE)-LYSIDINE SYNTHASE-RELATED"/>
    <property type="match status" value="1"/>
</dbReference>
<keyword evidence="2 8" id="KW-0963">Cytoplasm</keyword>
<organism evidence="10 11">
    <name type="scientific">Flagellimonas eckloniae</name>
    <dbReference type="NCBI Taxonomy" id="346185"/>
    <lineage>
        <taxon>Bacteria</taxon>
        <taxon>Pseudomonadati</taxon>
        <taxon>Bacteroidota</taxon>
        <taxon>Flavobacteriia</taxon>
        <taxon>Flavobacteriales</taxon>
        <taxon>Flavobacteriaceae</taxon>
        <taxon>Flagellimonas</taxon>
    </lineage>
</organism>
<comment type="subcellular location">
    <subcellularLocation>
        <location evidence="1 8">Cytoplasm</location>
    </subcellularLocation>
</comment>
<dbReference type="InterPro" id="IPR014729">
    <property type="entry name" value="Rossmann-like_a/b/a_fold"/>
</dbReference>
<comment type="caution">
    <text evidence="10">The sequence shown here is derived from an EMBL/GenBank/DDBJ whole genome shotgun (WGS) entry which is preliminary data.</text>
</comment>
<keyword evidence="4 8" id="KW-0819">tRNA processing</keyword>
<accession>A0A0Q1BFI0</accession>